<proteinExistence type="predicted"/>
<feature type="region of interest" description="Disordered" evidence="1">
    <location>
        <begin position="183"/>
        <end position="220"/>
    </location>
</feature>
<organism evidence="2 3">
    <name type="scientific">Physeter macrocephalus</name>
    <name type="common">Sperm whale</name>
    <name type="synonym">Physeter catodon</name>
    <dbReference type="NCBI Taxonomy" id="9755"/>
    <lineage>
        <taxon>Eukaryota</taxon>
        <taxon>Metazoa</taxon>
        <taxon>Chordata</taxon>
        <taxon>Craniata</taxon>
        <taxon>Vertebrata</taxon>
        <taxon>Euteleostomi</taxon>
        <taxon>Mammalia</taxon>
        <taxon>Eutheria</taxon>
        <taxon>Laurasiatheria</taxon>
        <taxon>Artiodactyla</taxon>
        <taxon>Whippomorpha</taxon>
        <taxon>Cetacea</taxon>
        <taxon>Odontoceti</taxon>
        <taxon>Physeteridae</taxon>
        <taxon>Physeter</taxon>
    </lineage>
</organism>
<name>A0A455B5H1_PHYMC</name>
<dbReference type="AlphaFoldDB" id="A0A455B5H1"/>
<gene>
    <name evidence="3" type="primary">LOC114486083</name>
</gene>
<sequence>MDPWVASAFWPRRGGRILRTTFSILTSAPLVRAPSPLSWVTADLAGLPSARTLFPPQHRDLSGVQICQLTPFPETFCGSPVPQGKPRLPRPHPNLHSLPPAPPLPLPSRDPDWAFATMLSLLGKLCLLFLLPLPPVLDRGLDSASPRAPSPASGFKSPSGRASFLDKGPHTSVLHWVPKILEPVPGRRGKEEGGWSGRPLVLGVDPGTAAPPPRSLHLPS</sequence>
<protein>
    <submittedName>
        <fullName evidence="3">Uncharacterized protein isoform X4</fullName>
    </submittedName>
</protein>
<evidence type="ECO:0000313" key="3">
    <source>
        <dbReference type="RefSeq" id="XP_028344042.1"/>
    </source>
</evidence>
<dbReference type="RefSeq" id="XP_028344042.1">
    <property type="nucleotide sequence ID" value="XM_028488241.2"/>
</dbReference>
<keyword evidence="2" id="KW-1185">Reference proteome</keyword>
<reference evidence="3" key="1">
    <citation type="submission" date="2025-08" db="UniProtKB">
        <authorList>
            <consortium name="RefSeq"/>
        </authorList>
    </citation>
    <scope>IDENTIFICATION</scope>
    <source>
        <tissue evidence="3">Muscle</tissue>
    </source>
</reference>
<dbReference type="Proteomes" id="UP000248484">
    <property type="component" value="Chromosome 4"/>
</dbReference>
<dbReference type="GeneID" id="114486083"/>
<accession>A0A455B5H1</accession>
<evidence type="ECO:0000256" key="1">
    <source>
        <dbReference type="SAM" id="MobiDB-lite"/>
    </source>
</evidence>
<feature type="region of interest" description="Disordered" evidence="1">
    <location>
        <begin position="141"/>
        <end position="164"/>
    </location>
</feature>
<feature type="compositionally biased region" description="Low complexity" evidence="1">
    <location>
        <begin position="143"/>
        <end position="153"/>
    </location>
</feature>
<evidence type="ECO:0000313" key="2">
    <source>
        <dbReference type="Proteomes" id="UP000248484"/>
    </source>
</evidence>
<feature type="region of interest" description="Disordered" evidence="1">
    <location>
        <begin position="81"/>
        <end position="102"/>
    </location>
</feature>